<keyword evidence="1" id="KW-0812">Transmembrane</keyword>
<dbReference type="EMBL" id="LAZR01004691">
    <property type="protein sequence ID" value="KKN06445.1"/>
    <property type="molecule type" value="Genomic_DNA"/>
</dbReference>
<feature type="transmembrane region" description="Helical" evidence="1">
    <location>
        <begin position="54"/>
        <end position="76"/>
    </location>
</feature>
<evidence type="ECO:0000313" key="2">
    <source>
        <dbReference type="EMBL" id="KKN06445.1"/>
    </source>
</evidence>
<keyword evidence="1" id="KW-1133">Transmembrane helix</keyword>
<reference evidence="2" key="1">
    <citation type="journal article" date="2015" name="Nature">
        <title>Complex archaea that bridge the gap between prokaryotes and eukaryotes.</title>
        <authorList>
            <person name="Spang A."/>
            <person name="Saw J.H."/>
            <person name="Jorgensen S.L."/>
            <person name="Zaremba-Niedzwiedzka K."/>
            <person name="Martijn J."/>
            <person name="Lind A.E."/>
            <person name="van Eijk R."/>
            <person name="Schleper C."/>
            <person name="Guy L."/>
            <person name="Ettema T.J."/>
        </authorList>
    </citation>
    <scope>NUCLEOTIDE SEQUENCE</scope>
</reference>
<organism evidence="2">
    <name type="scientific">marine sediment metagenome</name>
    <dbReference type="NCBI Taxonomy" id="412755"/>
    <lineage>
        <taxon>unclassified sequences</taxon>
        <taxon>metagenomes</taxon>
        <taxon>ecological metagenomes</taxon>
    </lineage>
</organism>
<feature type="transmembrane region" description="Helical" evidence="1">
    <location>
        <begin position="28"/>
        <end position="47"/>
    </location>
</feature>
<accession>A0A0F9MGE9</accession>
<proteinExistence type="predicted"/>
<sequence>MGSTFGIIGLICSIIAGVIMFSPFSYPGLVIILIAVAIIFSFIGIISDDSKAPGIIGLIIGIILIILPLFVFAWFASFFP</sequence>
<dbReference type="AlphaFoldDB" id="A0A0F9MGE9"/>
<gene>
    <name evidence="2" type="ORF">LCGC14_1077260</name>
</gene>
<comment type="caution">
    <text evidence="2">The sequence shown here is derived from an EMBL/GenBank/DDBJ whole genome shotgun (WGS) entry which is preliminary data.</text>
</comment>
<evidence type="ECO:0000256" key="1">
    <source>
        <dbReference type="SAM" id="Phobius"/>
    </source>
</evidence>
<evidence type="ECO:0008006" key="3">
    <source>
        <dbReference type="Google" id="ProtNLM"/>
    </source>
</evidence>
<feature type="transmembrane region" description="Helical" evidence="1">
    <location>
        <begin position="5"/>
        <end position="22"/>
    </location>
</feature>
<keyword evidence="1" id="KW-0472">Membrane</keyword>
<protein>
    <recommendedName>
        <fullName evidence="3">DUF4190 domain-containing protein</fullName>
    </recommendedName>
</protein>
<name>A0A0F9MGE9_9ZZZZ</name>